<accession>A0ABQ7KM48</accession>
<evidence type="ECO:0000313" key="3">
    <source>
        <dbReference type="Proteomes" id="UP000823674"/>
    </source>
</evidence>
<evidence type="ECO:0000256" key="1">
    <source>
        <dbReference type="SAM" id="MobiDB-lite"/>
    </source>
</evidence>
<feature type="compositionally biased region" description="Basic residues" evidence="1">
    <location>
        <begin position="81"/>
        <end position="91"/>
    </location>
</feature>
<keyword evidence="3" id="KW-1185">Reference proteome</keyword>
<name>A0ABQ7KM48_BRACM</name>
<reference evidence="2 3" key="1">
    <citation type="submission" date="2021-03" db="EMBL/GenBank/DDBJ databases">
        <authorList>
            <person name="King G.J."/>
            <person name="Bancroft I."/>
            <person name="Baten A."/>
            <person name="Bloomfield J."/>
            <person name="Borpatragohain P."/>
            <person name="He Z."/>
            <person name="Irish N."/>
            <person name="Irwin J."/>
            <person name="Liu K."/>
            <person name="Mauleon R.P."/>
            <person name="Moore J."/>
            <person name="Morris R."/>
            <person name="Ostergaard L."/>
            <person name="Wang B."/>
            <person name="Wells R."/>
        </authorList>
    </citation>
    <scope>NUCLEOTIDE SEQUENCE [LARGE SCALE GENOMIC DNA]</scope>
    <source>
        <strain evidence="2">R-o-18</strain>
        <tissue evidence="2">Leaf</tissue>
    </source>
</reference>
<feature type="region of interest" description="Disordered" evidence="1">
    <location>
        <begin position="72"/>
        <end position="91"/>
    </location>
</feature>
<proteinExistence type="predicted"/>
<dbReference type="Proteomes" id="UP000823674">
    <property type="component" value="Chromosome A10"/>
</dbReference>
<protein>
    <submittedName>
        <fullName evidence="2">Uncharacterized protein</fullName>
    </submittedName>
</protein>
<sequence length="91" mass="10342">MSQLLFPVSHTMDFELNIVVDELGEAAVVRARHSPPPSDIKIHTEGHIVLRDLEISMEKSLGDSLLRISRSRYSPINNKRNPSKKHKITSR</sequence>
<organism evidence="2 3">
    <name type="scientific">Brassica rapa subsp. trilocularis</name>
    <dbReference type="NCBI Taxonomy" id="1813537"/>
    <lineage>
        <taxon>Eukaryota</taxon>
        <taxon>Viridiplantae</taxon>
        <taxon>Streptophyta</taxon>
        <taxon>Embryophyta</taxon>
        <taxon>Tracheophyta</taxon>
        <taxon>Spermatophyta</taxon>
        <taxon>Magnoliopsida</taxon>
        <taxon>eudicotyledons</taxon>
        <taxon>Gunneridae</taxon>
        <taxon>Pentapetalae</taxon>
        <taxon>rosids</taxon>
        <taxon>malvids</taxon>
        <taxon>Brassicales</taxon>
        <taxon>Brassicaceae</taxon>
        <taxon>Brassiceae</taxon>
        <taxon>Brassica</taxon>
    </lineage>
</organism>
<gene>
    <name evidence="2" type="primary">A10p008850.1_BraROA</name>
    <name evidence="2" type="ORF">IGI04_039943</name>
</gene>
<evidence type="ECO:0000313" key="2">
    <source>
        <dbReference type="EMBL" id="KAG5375347.1"/>
    </source>
</evidence>
<dbReference type="EMBL" id="JADBGQ010000010">
    <property type="protein sequence ID" value="KAG5375347.1"/>
    <property type="molecule type" value="Genomic_DNA"/>
</dbReference>
<comment type="caution">
    <text evidence="2">The sequence shown here is derived from an EMBL/GenBank/DDBJ whole genome shotgun (WGS) entry which is preliminary data.</text>
</comment>